<protein>
    <submittedName>
        <fullName evidence="1">Uncharacterized protein</fullName>
    </submittedName>
</protein>
<name>A0A1Y6EVJ3_9HYPH</name>
<organism evidence="1 2">
    <name type="scientific">Devosia lucknowensis</name>
    <dbReference type="NCBI Taxonomy" id="1096929"/>
    <lineage>
        <taxon>Bacteria</taxon>
        <taxon>Pseudomonadati</taxon>
        <taxon>Pseudomonadota</taxon>
        <taxon>Alphaproteobacteria</taxon>
        <taxon>Hyphomicrobiales</taxon>
        <taxon>Devosiaceae</taxon>
        <taxon>Devosia</taxon>
    </lineage>
</organism>
<dbReference type="EMBL" id="FXWK01000001">
    <property type="protein sequence ID" value="SMQ65271.1"/>
    <property type="molecule type" value="Genomic_DNA"/>
</dbReference>
<gene>
    <name evidence="1" type="ORF">SAMN06295905_1183</name>
</gene>
<reference evidence="2" key="1">
    <citation type="submission" date="2017-04" db="EMBL/GenBank/DDBJ databases">
        <authorList>
            <person name="Varghese N."/>
            <person name="Submissions S."/>
        </authorList>
    </citation>
    <scope>NUCLEOTIDE SEQUENCE [LARGE SCALE GENOMIC DNA]</scope>
</reference>
<proteinExistence type="predicted"/>
<keyword evidence="2" id="KW-1185">Reference proteome</keyword>
<accession>A0A1Y6EVJ3</accession>
<dbReference type="Proteomes" id="UP000194474">
    <property type="component" value="Unassembled WGS sequence"/>
</dbReference>
<sequence length="39" mass="4369">MHLVMAPLFHFGRRLDRALRKADAGTVPVYTLDSPSLCL</sequence>
<dbReference type="AlphaFoldDB" id="A0A1Y6EVJ3"/>
<evidence type="ECO:0000313" key="2">
    <source>
        <dbReference type="Proteomes" id="UP000194474"/>
    </source>
</evidence>
<evidence type="ECO:0000313" key="1">
    <source>
        <dbReference type="EMBL" id="SMQ65271.1"/>
    </source>
</evidence>